<name>A0A4Z2HZ71_9TELE</name>
<dbReference type="AlphaFoldDB" id="A0A4Z2HZ71"/>
<proteinExistence type="predicted"/>
<feature type="region of interest" description="Disordered" evidence="1">
    <location>
        <begin position="1"/>
        <end position="29"/>
    </location>
</feature>
<evidence type="ECO:0000313" key="2">
    <source>
        <dbReference type="EMBL" id="TNN70968.1"/>
    </source>
</evidence>
<reference evidence="2 3" key="1">
    <citation type="submission" date="2019-03" db="EMBL/GenBank/DDBJ databases">
        <title>First draft genome of Liparis tanakae, snailfish: a comprehensive survey of snailfish specific genes.</title>
        <authorList>
            <person name="Kim W."/>
            <person name="Song I."/>
            <person name="Jeong J.-H."/>
            <person name="Kim D."/>
            <person name="Kim S."/>
            <person name="Ryu S."/>
            <person name="Song J.Y."/>
            <person name="Lee S.K."/>
        </authorList>
    </citation>
    <scope>NUCLEOTIDE SEQUENCE [LARGE SCALE GENOMIC DNA]</scope>
    <source>
        <tissue evidence="2">Muscle</tissue>
    </source>
</reference>
<feature type="region of interest" description="Disordered" evidence="1">
    <location>
        <begin position="45"/>
        <end position="109"/>
    </location>
</feature>
<evidence type="ECO:0000256" key="1">
    <source>
        <dbReference type="SAM" id="MobiDB-lite"/>
    </source>
</evidence>
<protein>
    <submittedName>
        <fullName evidence="2">Uncharacterized protein</fullName>
    </submittedName>
</protein>
<accession>A0A4Z2HZ71</accession>
<feature type="compositionally biased region" description="Polar residues" evidence="1">
    <location>
        <begin position="71"/>
        <end position="80"/>
    </location>
</feature>
<dbReference type="Proteomes" id="UP000314294">
    <property type="component" value="Unassembled WGS sequence"/>
</dbReference>
<gene>
    <name evidence="2" type="ORF">EYF80_018784</name>
</gene>
<feature type="compositionally biased region" description="Basic and acidic residues" evidence="1">
    <location>
        <begin position="86"/>
        <end position="107"/>
    </location>
</feature>
<comment type="caution">
    <text evidence="2">The sequence shown here is derived from an EMBL/GenBank/DDBJ whole genome shotgun (WGS) entry which is preliminary data.</text>
</comment>
<dbReference type="EMBL" id="SRLO01000156">
    <property type="protein sequence ID" value="TNN70968.1"/>
    <property type="molecule type" value="Genomic_DNA"/>
</dbReference>
<evidence type="ECO:0000313" key="3">
    <source>
        <dbReference type="Proteomes" id="UP000314294"/>
    </source>
</evidence>
<keyword evidence="3" id="KW-1185">Reference proteome</keyword>
<sequence>MDRGRKGGRERPHRGREGGEDDRGTDTTDRLLSWADVFEHRSYESGVTLDTAPPPQQHASPDRVAEFPKVTATQGQNGHISPTLDKAPHGGPEQHAHQVGSRSEDQCSRTMGANATLRYADVRSGKERRKIDVTDVQRLLCRLASDGQQIKAW</sequence>
<organism evidence="2 3">
    <name type="scientific">Liparis tanakae</name>
    <name type="common">Tanaka's snailfish</name>
    <dbReference type="NCBI Taxonomy" id="230148"/>
    <lineage>
        <taxon>Eukaryota</taxon>
        <taxon>Metazoa</taxon>
        <taxon>Chordata</taxon>
        <taxon>Craniata</taxon>
        <taxon>Vertebrata</taxon>
        <taxon>Euteleostomi</taxon>
        <taxon>Actinopterygii</taxon>
        <taxon>Neopterygii</taxon>
        <taxon>Teleostei</taxon>
        <taxon>Neoteleostei</taxon>
        <taxon>Acanthomorphata</taxon>
        <taxon>Eupercaria</taxon>
        <taxon>Perciformes</taxon>
        <taxon>Cottioidei</taxon>
        <taxon>Cottales</taxon>
        <taxon>Liparidae</taxon>
        <taxon>Liparis</taxon>
    </lineage>
</organism>